<accession>A0A1F8F547</accession>
<organism evidence="1 2">
    <name type="scientific">Candidatus Yanofskybacteria bacterium RIFCSPHIGHO2_02_FULL_41_11</name>
    <dbReference type="NCBI Taxonomy" id="1802675"/>
    <lineage>
        <taxon>Bacteria</taxon>
        <taxon>Candidatus Yanofskyibacteriota</taxon>
    </lineage>
</organism>
<dbReference type="AlphaFoldDB" id="A0A1F8F547"/>
<protein>
    <recommendedName>
        <fullName evidence="3">JAB domain-containing protein</fullName>
    </recommendedName>
</protein>
<name>A0A1F8F547_9BACT</name>
<proteinExistence type="predicted"/>
<evidence type="ECO:0008006" key="3">
    <source>
        <dbReference type="Google" id="ProtNLM"/>
    </source>
</evidence>
<comment type="caution">
    <text evidence="1">The sequence shown here is derived from an EMBL/GenBank/DDBJ whole genome shotgun (WGS) entry which is preliminary data.</text>
</comment>
<sequence length="195" mass="22273">MNNLIVRIDPIICADMFLAAEICPVEISGLAKVIRKGNEFIIFGEPMIPPQKCSGNGTETDFDPVAYGLWENEMVRSGQAQEVVEFRVWWHSHAWSGVGFSLKDEGTIRQFGDFTGETWVFVVVNKRGDIIVRVNLCENNKLRPVYINKICFSVPTTKESLQKIKEERKERMKAIVDSTVTITSRDYIIRRNVDD</sequence>
<gene>
    <name evidence="1" type="ORF">A3J46_06695</name>
</gene>
<evidence type="ECO:0000313" key="1">
    <source>
        <dbReference type="EMBL" id="OGN08274.1"/>
    </source>
</evidence>
<dbReference type="Proteomes" id="UP000177167">
    <property type="component" value="Unassembled WGS sequence"/>
</dbReference>
<dbReference type="EMBL" id="MGJP01000065">
    <property type="protein sequence ID" value="OGN08274.1"/>
    <property type="molecule type" value="Genomic_DNA"/>
</dbReference>
<reference evidence="1 2" key="1">
    <citation type="journal article" date="2016" name="Nat. Commun.">
        <title>Thousands of microbial genomes shed light on interconnected biogeochemical processes in an aquifer system.</title>
        <authorList>
            <person name="Anantharaman K."/>
            <person name="Brown C.T."/>
            <person name="Hug L.A."/>
            <person name="Sharon I."/>
            <person name="Castelle C.J."/>
            <person name="Probst A.J."/>
            <person name="Thomas B.C."/>
            <person name="Singh A."/>
            <person name="Wilkins M.J."/>
            <person name="Karaoz U."/>
            <person name="Brodie E.L."/>
            <person name="Williams K.H."/>
            <person name="Hubbard S.S."/>
            <person name="Banfield J.F."/>
        </authorList>
    </citation>
    <scope>NUCLEOTIDE SEQUENCE [LARGE SCALE GENOMIC DNA]</scope>
</reference>
<evidence type="ECO:0000313" key="2">
    <source>
        <dbReference type="Proteomes" id="UP000177167"/>
    </source>
</evidence>